<evidence type="ECO:0000313" key="4">
    <source>
        <dbReference type="EMBL" id="SMQ66797.1"/>
    </source>
</evidence>
<dbReference type="NCBIfam" id="TIGR03503">
    <property type="entry name" value="TIGR03503 family protein"/>
    <property type="match status" value="1"/>
</dbReference>
<proteinExistence type="predicted"/>
<keyword evidence="2" id="KW-1133">Transmembrane helix</keyword>
<organism evidence="4 5">
    <name type="scientific">Pseudidiomarina planktonica</name>
    <dbReference type="NCBI Taxonomy" id="1323738"/>
    <lineage>
        <taxon>Bacteria</taxon>
        <taxon>Pseudomonadati</taxon>
        <taxon>Pseudomonadota</taxon>
        <taxon>Gammaproteobacteria</taxon>
        <taxon>Alteromonadales</taxon>
        <taxon>Idiomarinaceae</taxon>
        <taxon>Pseudidiomarina</taxon>
    </lineage>
</organism>
<feature type="coiled-coil region" evidence="1">
    <location>
        <begin position="366"/>
        <end position="395"/>
    </location>
</feature>
<keyword evidence="2" id="KW-0812">Transmembrane</keyword>
<dbReference type="Proteomes" id="UP000194450">
    <property type="component" value="Unassembled WGS sequence"/>
</dbReference>
<feature type="transmembrane region" description="Helical" evidence="2">
    <location>
        <begin position="396"/>
        <end position="421"/>
    </location>
</feature>
<keyword evidence="5" id="KW-1185">Reference proteome</keyword>
<sequence length="439" mass="49265">MVAVLTRFSWLVVLIGMMPAWAAAQTNFELPPPPEDPAEVLTMLDEPGKAKLPILGRRFRIDFQIDQITLVFFRELGSAPVVLIQPDGTKWYAAKHPRENVTWHSQAEFDMITIDKPQPGPWQVSGRVLPDSSAMVVTEVQFHPDPIPNPLYAGETLKVSGRLTNGGKPIEMPAFRDVIKLDVIFISSNNPEYDNFGVDPTRVGEFRDDGRDLDEVQGDGEFTGSFKLNVRPGEYRPTYRVSTPLLQRSVQQDLVIVKPLPVAIEVEKAKTVDGDHKLLLTPDTEVIKPGSLVVNGRTLYPNAESEEWSVNTAQEAPYEVAIPSYAFGRYVITMDVFATDNNGREFIATAEAFEFIANEPPPPEPTAAERAERERLRVEAERAEQERLAEQQAQQMIWRVVIILLANILIIALAVGLWWWLRRRKAKSAEVAESAEETT</sequence>
<dbReference type="EMBL" id="FXWH01000001">
    <property type="protein sequence ID" value="SMQ66797.1"/>
    <property type="molecule type" value="Genomic_DNA"/>
</dbReference>
<feature type="signal peptide" evidence="3">
    <location>
        <begin position="1"/>
        <end position="22"/>
    </location>
</feature>
<evidence type="ECO:0000313" key="5">
    <source>
        <dbReference type="Proteomes" id="UP000194450"/>
    </source>
</evidence>
<gene>
    <name evidence="4" type="ORF">SAMN06297229_1577</name>
</gene>
<keyword evidence="3" id="KW-0732">Signal</keyword>
<reference evidence="5" key="1">
    <citation type="submission" date="2017-04" db="EMBL/GenBank/DDBJ databases">
        <authorList>
            <person name="Varghese N."/>
            <person name="Submissions S."/>
        </authorList>
    </citation>
    <scope>NUCLEOTIDE SEQUENCE [LARGE SCALE GENOMIC DNA]</scope>
</reference>
<evidence type="ECO:0000256" key="3">
    <source>
        <dbReference type="SAM" id="SignalP"/>
    </source>
</evidence>
<keyword evidence="2" id="KW-0472">Membrane</keyword>
<evidence type="ECO:0000256" key="1">
    <source>
        <dbReference type="SAM" id="Coils"/>
    </source>
</evidence>
<accession>A0A1Y6EW50</accession>
<keyword evidence="1" id="KW-0175">Coiled coil</keyword>
<feature type="chain" id="PRO_5012283251" evidence="3">
    <location>
        <begin position="23"/>
        <end position="439"/>
    </location>
</feature>
<dbReference type="InterPro" id="IPR020010">
    <property type="entry name" value="CHP03503"/>
</dbReference>
<protein>
    <submittedName>
        <fullName evidence="4">TIGR03503 family protein</fullName>
    </submittedName>
</protein>
<evidence type="ECO:0000256" key="2">
    <source>
        <dbReference type="SAM" id="Phobius"/>
    </source>
</evidence>
<name>A0A1Y6EW50_9GAMM</name>
<dbReference type="AlphaFoldDB" id="A0A1Y6EW50"/>